<evidence type="ECO:0000313" key="2">
    <source>
        <dbReference type="Proteomes" id="UP001519287"/>
    </source>
</evidence>
<sequence>MIKNRTVKMTKNTTMKMTTGSDDNGWIITSPELQVKVDRDTLVLEVEILPEVERQELEQEQEHKELKGRQKWRTVQGMDRITVRDGGQNRAISLAEAGLKHFSEYKSGYFQGVQIGLSQFPDSSGLGDLEIKLTVAIHPYTQELVCELYSFGRNKDEGAEERGAEARIEHIAWPAPFDFESSLAEDYTAIPAMQGYLVPANWEKPVFRYEEGSLQGRDAYMPWWGQVMDGGGYLAIVDTLWDARSSFEHIPSVHSRYGILWLPSLGEYNYTRRIRYCFQDEMNYVKMAKLYRDYVKRYGRFRSLREKIAQNPQVGRMIGAAVVHTMVHFYCVPESDFYDKENLANNDQRTPFADRAAQLERLNDRYDGSLYVHVDGWGRRGYDNLHPDILPPNPYCGGWEGFRQLRDTCSELGILLAVHDQYRDFYKDADSYDDRLAVQDEAGAIESCSIWPGGDHSFLCASVAKGYIERNYNQLQDEGIELDGAYLDVFAIVPLEECHNATHPMTRRECAEHRSACFQSIRSRGMIVSSEEPVDWAIPALDLVHHGPYALNPNPGRGPAIGLPVPLFSLVYHDAILLPWTLDTSGWGIPEGDWGFLHGLLNAGLPYLSIDPTDEEIVLVKQLAELHQRVGLLELVSHEFIDGHVRKQRAVYADGTRIEIDLDSNKYDIQYQV</sequence>
<keyword evidence="2" id="KW-1185">Reference proteome</keyword>
<dbReference type="EMBL" id="JAGGLB010000001">
    <property type="protein sequence ID" value="MBP1988649.1"/>
    <property type="molecule type" value="Genomic_DNA"/>
</dbReference>
<proteinExistence type="predicted"/>
<organism evidence="1 2">
    <name type="scientific">Paenibacillus eucommiae</name>
    <dbReference type="NCBI Taxonomy" id="1355755"/>
    <lineage>
        <taxon>Bacteria</taxon>
        <taxon>Bacillati</taxon>
        <taxon>Bacillota</taxon>
        <taxon>Bacilli</taxon>
        <taxon>Bacillales</taxon>
        <taxon>Paenibacillaceae</taxon>
        <taxon>Paenibacillus</taxon>
    </lineage>
</organism>
<dbReference type="Pfam" id="PF18952">
    <property type="entry name" value="DUF5696"/>
    <property type="match status" value="1"/>
</dbReference>
<dbReference type="Gene3D" id="3.20.20.80">
    <property type="entry name" value="Glycosidases"/>
    <property type="match status" value="1"/>
</dbReference>
<name>A0ABS4IPW0_9BACL</name>
<accession>A0ABS4IPW0</accession>
<dbReference type="Proteomes" id="UP001519287">
    <property type="component" value="Unassembled WGS sequence"/>
</dbReference>
<protein>
    <submittedName>
        <fullName evidence="1">Uncharacterized protein</fullName>
    </submittedName>
</protein>
<evidence type="ECO:0000313" key="1">
    <source>
        <dbReference type="EMBL" id="MBP1988649.1"/>
    </source>
</evidence>
<gene>
    <name evidence="1" type="ORF">J2Z66_000244</name>
</gene>
<dbReference type="RefSeq" id="WP_209968850.1">
    <property type="nucleotide sequence ID" value="NZ_JAGGLB010000001.1"/>
</dbReference>
<comment type="caution">
    <text evidence="1">The sequence shown here is derived from an EMBL/GenBank/DDBJ whole genome shotgun (WGS) entry which is preliminary data.</text>
</comment>
<dbReference type="InterPro" id="IPR043751">
    <property type="entry name" value="DUF5696"/>
</dbReference>
<reference evidence="1 2" key="1">
    <citation type="submission" date="2021-03" db="EMBL/GenBank/DDBJ databases">
        <title>Genomic Encyclopedia of Type Strains, Phase IV (KMG-IV): sequencing the most valuable type-strain genomes for metagenomic binning, comparative biology and taxonomic classification.</title>
        <authorList>
            <person name="Goeker M."/>
        </authorList>
    </citation>
    <scope>NUCLEOTIDE SEQUENCE [LARGE SCALE GENOMIC DNA]</scope>
    <source>
        <strain evidence="1 2">DSM 26048</strain>
    </source>
</reference>